<feature type="region of interest" description="Disordered" evidence="1">
    <location>
        <begin position="288"/>
        <end position="423"/>
    </location>
</feature>
<feature type="compositionally biased region" description="Basic and acidic residues" evidence="1">
    <location>
        <begin position="340"/>
        <end position="353"/>
    </location>
</feature>
<proteinExistence type="predicted"/>
<evidence type="ECO:0000313" key="2">
    <source>
        <dbReference type="EMBL" id="KZN04374.1"/>
    </source>
</evidence>
<comment type="caution">
    <text evidence="2">The sequence shown here is derived from an EMBL/GenBank/DDBJ whole genome shotgun (WGS) entry which is preliminary data.</text>
</comment>
<gene>
    <name evidence="2" type="ORF">DCAR_005211</name>
</gene>
<feature type="region of interest" description="Disordered" evidence="1">
    <location>
        <begin position="622"/>
        <end position="644"/>
    </location>
</feature>
<dbReference type="Gramene" id="KZN04374">
    <property type="protein sequence ID" value="KZN04374"/>
    <property type="gene ID" value="DCAR_005211"/>
</dbReference>
<dbReference type="OMA" id="HIAHTEI"/>
<dbReference type="EMBL" id="LNRQ01000002">
    <property type="protein sequence ID" value="KZN04374.1"/>
    <property type="molecule type" value="Genomic_DNA"/>
</dbReference>
<reference evidence="2" key="1">
    <citation type="journal article" date="2016" name="Nat. Genet.">
        <title>A high-quality carrot genome assembly provides new insights into carotenoid accumulation and asterid genome evolution.</title>
        <authorList>
            <person name="Iorizzo M."/>
            <person name="Ellison S."/>
            <person name="Senalik D."/>
            <person name="Zeng P."/>
            <person name="Satapoomin P."/>
            <person name="Huang J."/>
            <person name="Bowman M."/>
            <person name="Iovene M."/>
            <person name="Sanseverino W."/>
            <person name="Cavagnaro P."/>
            <person name="Yildiz M."/>
            <person name="Macko-Podgorni A."/>
            <person name="Moranska E."/>
            <person name="Grzebelus E."/>
            <person name="Grzebelus D."/>
            <person name="Ashrafi H."/>
            <person name="Zheng Z."/>
            <person name="Cheng S."/>
            <person name="Spooner D."/>
            <person name="Van Deynze A."/>
            <person name="Simon P."/>
        </authorList>
    </citation>
    <scope>NUCLEOTIDE SEQUENCE [LARGE SCALE GENOMIC DNA]</scope>
    <source>
        <tissue evidence="2">Leaf</tissue>
    </source>
</reference>
<feature type="compositionally biased region" description="Polar residues" evidence="1">
    <location>
        <begin position="355"/>
        <end position="385"/>
    </location>
</feature>
<sequence length="661" mass="73960">MAPMKKYTSRTNFIYEKNNFASFVDTKAVEEKEYHRMMEFIKASQLSHAMLSTPTVYHEVVEEIWTSAEFNSEDDNISFSLKNNVHVINCDVMNACFKIPDNTVNSLPSDVQLVNMFYAMNYVLPTDALGKIERRGLRREWSYLCDAFVKSFSGKISNFNAITSLILQMLYMFLTNEYFNFGTLMIHKIGEKLGDRTDRPKNIYYVRFLMMLANHVDNKLVITNQEAKLPSFVQEKRVFKDLLRMNLYPSLEVVYLPIMEAVKEKEVHGFPSTPSQPSSSLLSTIRAVEEAHQQSTQEAQPSKSKSSKPTSGASQKASVVKFKKHKPEGSVVGVSEEEGQGEHKRNPEDKAGEVSDNQPSQSAVSQKTIELNKDSNTSLAVSSQKDVAIENSPHPGTQQKRGRDTPSPIKAYGRKKLKGDKSKHIAHTEISQSQLDVAPKNVESQPPSTSQFILHIHDLTISTVQTQSPTSSVDVELIHTTLVNSPSLDFMEKPLSEIDHHHLDDLLDLSHYIQNQSPQTQLLHQLKASTTYVSTDVPHQLTTAATSTNLPSSTAVDHMVAQTLLGLSEVSSGVERQPWELAKGEGVESLAISSSQEKGEEMSGPLERVSEGEVRCVVSQGEPLMQEQRENERNAGVNEGFSEQEYQAEYRSILDSVSLDP</sequence>
<protein>
    <submittedName>
        <fullName evidence="2">Uncharacterized protein</fullName>
    </submittedName>
</protein>
<accession>A0A166CV23</accession>
<feature type="region of interest" description="Disordered" evidence="1">
    <location>
        <begin position="593"/>
        <end position="612"/>
    </location>
</feature>
<name>A0A166CV23_DAUCS</name>
<evidence type="ECO:0000256" key="1">
    <source>
        <dbReference type="SAM" id="MobiDB-lite"/>
    </source>
</evidence>
<dbReference type="AlphaFoldDB" id="A0A166CV23"/>
<organism evidence="2">
    <name type="scientific">Daucus carota subsp. sativus</name>
    <name type="common">Carrot</name>
    <dbReference type="NCBI Taxonomy" id="79200"/>
    <lineage>
        <taxon>Eukaryota</taxon>
        <taxon>Viridiplantae</taxon>
        <taxon>Streptophyta</taxon>
        <taxon>Embryophyta</taxon>
        <taxon>Tracheophyta</taxon>
        <taxon>Spermatophyta</taxon>
        <taxon>Magnoliopsida</taxon>
        <taxon>eudicotyledons</taxon>
        <taxon>Gunneridae</taxon>
        <taxon>Pentapetalae</taxon>
        <taxon>asterids</taxon>
        <taxon>campanulids</taxon>
        <taxon>Apiales</taxon>
        <taxon>Apiaceae</taxon>
        <taxon>Apioideae</taxon>
        <taxon>Scandiceae</taxon>
        <taxon>Daucinae</taxon>
        <taxon>Daucus</taxon>
        <taxon>Daucus sect. Daucus</taxon>
    </lineage>
</organism>